<feature type="transmembrane region" description="Helical" evidence="1">
    <location>
        <begin position="347"/>
        <end position="365"/>
    </location>
</feature>
<feature type="transmembrane region" description="Helical" evidence="1">
    <location>
        <begin position="90"/>
        <end position="112"/>
    </location>
</feature>
<feature type="transmembrane region" description="Helical" evidence="1">
    <location>
        <begin position="552"/>
        <end position="570"/>
    </location>
</feature>
<feature type="transmembrane region" description="Helical" evidence="1">
    <location>
        <begin position="523"/>
        <end position="540"/>
    </location>
</feature>
<feature type="transmembrane region" description="Helical" evidence="1">
    <location>
        <begin position="32"/>
        <end position="54"/>
    </location>
</feature>
<proteinExistence type="predicted"/>
<feature type="transmembrane region" description="Helical" evidence="1">
    <location>
        <begin position="247"/>
        <end position="268"/>
    </location>
</feature>
<keyword evidence="1" id="KW-0472">Membrane</keyword>
<evidence type="ECO:0000313" key="2">
    <source>
        <dbReference type="EMBL" id="UYP48031.1"/>
    </source>
</evidence>
<feature type="transmembrane region" description="Helical" evidence="1">
    <location>
        <begin position="377"/>
        <end position="395"/>
    </location>
</feature>
<feature type="transmembrane region" description="Helical" evidence="1">
    <location>
        <begin position="494"/>
        <end position="517"/>
    </location>
</feature>
<dbReference type="EMBL" id="CP104013">
    <property type="protein sequence ID" value="UYP48031.1"/>
    <property type="molecule type" value="Genomic_DNA"/>
</dbReference>
<feature type="transmembrane region" description="Helical" evidence="1">
    <location>
        <begin position="461"/>
        <end position="482"/>
    </location>
</feature>
<evidence type="ECO:0000313" key="3">
    <source>
        <dbReference type="Proteomes" id="UP001208689"/>
    </source>
</evidence>
<accession>A0ABY6HZL6</accession>
<sequence>MGSNLKITIFFPFAILICIALLNIFFTTSSPFINIIWIVLTCEIFPIILLSFLFKLQNALDRILTSQVIVLIFWTFIAKIFLIFEWELFRWKIALINFFFIFSLILIEMILYKIQSKHIASIWHQSLSLEKMLKEFVKIFKSNQFFLEIFLVLLSIFCALRSPVVAFDDAWYHMTLSQELIRTGFLEDYSEYYGKLTYHFLGASFSLMSGFGIEILAKFIGLFQLPLGCLLFYTITRRISKNKNISIITTILFTITIFGTILNLSQYWPTALTTFFGLELYHQYIQRLKKIPSPSFLPIEETWKFISIKAMLILAITFTHVINALIYLTPLIFIEFFLIIRDKNFKWDFISSLVLAGTSLLLNPYSRYVLSNINIPTNPLIFLAILPIVFVFILIEKFIHRYTFSTKNPTPKFFDPENTTIIFEKKYYFKFLIPALILIGPIVYIVLIIREKGFFPSNIGISVIETIIIAILCSASIIGFSLYRNYSLVGKSNFLYMICIVGLILSSIVLSIIPSFIIRMIEIFVPFIFIGVGRYFFYNQSRILLKKRNRKVLTVFCAINLISSISYQTLFADYISSSDRGFIEKFAYYSSDFDLNYDESPQKLADDQSIVTGNFHWAYPFGFYGNNSVIQFDHEIGYYLLPENHTKMTSNGTEIIRLRAYQSRNNYTNMYLILGDIDLTRGLIYLDGGNFGLLDDNDFDFTNNAVYLNRIGVANHQKSIFWVIS</sequence>
<keyword evidence="1" id="KW-0812">Transmembrane</keyword>
<feature type="transmembrane region" description="Helical" evidence="1">
    <location>
        <begin position="63"/>
        <end position="84"/>
    </location>
</feature>
<protein>
    <recommendedName>
        <fullName evidence="4">Glycosyltransferase RgtA/B/C/D-like domain-containing protein</fullName>
    </recommendedName>
</protein>
<feature type="transmembrane region" description="Helical" evidence="1">
    <location>
        <begin position="215"/>
        <end position="235"/>
    </location>
</feature>
<feature type="transmembrane region" description="Helical" evidence="1">
    <location>
        <begin position="310"/>
        <end position="340"/>
    </location>
</feature>
<gene>
    <name evidence="2" type="ORF">NEF87_004316</name>
</gene>
<feature type="transmembrane region" description="Helical" evidence="1">
    <location>
        <begin position="7"/>
        <end position="26"/>
    </location>
</feature>
<name>A0ABY6HZL6_9ARCH</name>
<keyword evidence="3" id="KW-1185">Reference proteome</keyword>
<keyword evidence="1" id="KW-1133">Transmembrane helix</keyword>
<feature type="transmembrane region" description="Helical" evidence="1">
    <location>
        <begin position="427"/>
        <end position="449"/>
    </location>
</feature>
<feature type="transmembrane region" description="Helical" evidence="1">
    <location>
        <begin position="145"/>
        <end position="167"/>
    </location>
</feature>
<evidence type="ECO:0000256" key="1">
    <source>
        <dbReference type="SAM" id="Phobius"/>
    </source>
</evidence>
<reference evidence="2" key="1">
    <citation type="submission" date="2022-09" db="EMBL/GenBank/DDBJ databases">
        <title>Actin cytoskeleton and complex cell architecture in an #Asgard archaeon.</title>
        <authorList>
            <person name="Ponce Toledo R.I."/>
            <person name="Schleper C."/>
            <person name="Rodrigues Oliveira T."/>
            <person name="Wollweber F."/>
            <person name="Xu J."/>
            <person name="Rittmann S."/>
            <person name="Klingl A."/>
            <person name="Pilhofer M."/>
        </authorList>
    </citation>
    <scope>NUCLEOTIDE SEQUENCE</scope>
    <source>
        <strain evidence="2">B-35</strain>
    </source>
</reference>
<organism evidence="2 3">
    <name type="scientific">Candidatus Lokiarchaeum ossiferum</name>
    <dbReference type="NCBI Taxonomy" id="2951803"/>
    <lineage>
        <taxon>Archaea</taxon>
        <taxon>Promethearchaeati</taxon>
        <taxon>Promethearchaeota</taxon>
        <taxon>Promethearchaeia</taxon>
        <taxon>Promethearchaeales</taxon>
        <taxon>Promethearchaeaceae</taxon>
        <taxon>Candidatus Lokiarchaeum</taxon>
    </lineage>
</organism>
<dbReference type="Proteomes" id="UP001208689">
    <property type="component" value="Chromosome"/>
</dbReference>
<evidence type="ECO:0008006" key="4">
    <source>
        <dbReference type="Google" id="ProtNLM"/>
    </source>
</evidence>